<feature type="domain" description="PKD" evidence="1">
    <location>
        <begin position="1340"/>
        <end position="1414"/>
    </location>
</feature>
<comment type="caution">
    <text evidence="2">The sequence shown here is derived from an EMBL/GenBank/DDBJ whole genome shotgun (WGS) entry which is preliminary data.</text>
</comment>
<feature type="domain" description="PKD" evidence="1">
    <location>
        <begin position="435"/>
        <end position="490"/>
    </location>
</feature>
<feature type="domain" description="PKD" evidence="1">
    <location>
        <begin position="509"/>
        <end position="595"/>
    </location>
</feature>
<feature type="domain" description="PKD" evidence="1">
    <location>
        <begin position="1154"/>
        <end position="1227"/>
    </location>
</feature>
<feature type="domain" description="PKD" evidence="1">
    <location>
        <begin position="600"/>
        <end position="686"/>
    </location>
</feature>
<feature type="domain" description="PKD" evidence="1">
    <location>
        <begin position="2148"/>
        <end position="2234"/>
    </location>
</feature>
<dbReference type="InterPro" id="IPR000601">
    <property type="entry name" value="PKD_dom"/>
</dbReference>
<dbReference type="InterPro" id="IPR013783">
    <property type="entry name" value="Ig-like_fold"/>
</dbReference>
<feature type="domain" description="PKD" evidence="1">
    <location>
        <begin position="964"/>
        <end position="1050"/>
    </location>
</feature>
<dbReference type="EMBL" id="JAFREP010000052">
    <property type="protein sequence ID" value="MBO1323176.1"/>
    <property type="molecule type" value="Genomic_DNA"/>
</dbReference>
<sequence>MPLSLNQSPIATRGATGSRSAYEFFARLFFCALLCGAGTVLAQPDSTIDTPAMATTLATGGSVNFTGSPSGGTPPYTYAWDFNGGATNSTDEDPGAVTFATPGTYTVTFTVTDNTPTPDPTPASVVITVADPPNGTIDAPAMDTVIAVGGSVTFNASGSDPGANTPLSYQWDFNGGATNSTDEDPGSTTFNAVGVYTVTLTATNSLGIPDPTAATVTITVTDPPSGSIDLPAMDTTINAGESVTFAGSGTDPNGDTPLTYFWNFNGGATNSTDEDPGAITFNVPGVYTVSLLAADSLGILDPSPPTVTITVNAAPDGTIDMPAAGPVSLNQGDVVNFMGTGTDPDNNTPLTYLWDFDGGATNSTDEDPGNVTIDGAFGTLNVNFTVTDNLGFADPTPATIQLDVNGAPTGTVTSPATSTLYLEPGDMFSFTADTSDPDNNTPLTFLWDFNGGADGGNETVEDPVDVTFSTPGTYNASFTVTDSLGAADLTPDPITIIVTQFPNGTIDTPAAATVAIGTGETLNFTGSGSDPDMDNPLTYLWTFDGAAVDSNLEDPGNVTFSTAGVYTVRFTVRDNLTAPDPTPAEVTVTVSDRPVTTIDTPAMATTIATGGSVNFTGTVVDDGDAMDLNYLWDFDGGATNSTSEDPGNITFNTAGVYTVTFDATDGNNLSAATPDSVTITVSDPPESTIDTPATNQTIETGTSVNFTGSGSDPNGDTPLTFAWDFDGGASNSTQEDPGAVTFNTPGVYTVTLTASDSLGIADPTPATIQITVTDRPVGTINTPATNQTIATGDTVNFTATVTDGDNNTPFTYAWDFDGGASNSTQEDPGDVTFNTPGVYTVTFTATDNLGFADLTPDTVTITVTDPPQGVINTPSSNQTIVTGDTVNFTATVTDPDSSTPFSFAWDFDGGATNSTSEDPGDVAFNTPGVYTVTFTATDNLGIADPTPDSVTITVTDAPNTTIDTPAGNQTITTGESVNFTGTVTDADNSTPFTYSWDFNGGATNSTDEDPGTVAFNTPGVYTVTFGATDALGISDATPATVTITVTDAPESAIDTPASTQTILVGESVNFTGTGTDADNNTPFTYVWDFDGGATNSSDEDPGDVTFNTAGIYTVTFTVTDANSVADPTPASVTINVTFAPETTIDTPTANQLIAVGDTLNFTGTATDADEAGSLTYAWDFDGGADNSTDEDPGDITFLTSGTYNVTFNATDSFGVSDATPATIEVVVNDPPQGTISSPNVDRTITVGQTLVFNGSAVDTEDDTPFTFFWDFDGVVANSTVQNPGDVTFDTPGVYTITFTVTDATGQADPTPDTVTITVNNPPQSTIDSPVGTTTIPLGGSVTFAGSGTDSDNNLPLTYLWDFDGAFANSTLEDPGTLTFNSEGTFNIRFTVTDSVGLADPTPASVTVVVSGAPDGRIDAPASSPVYITPGQSVSFQGSVVDPGRNPPFTYRWNFDGAAADSSLEDPGAVPFAGAGVYDVTFTVTDNLGLVDPLPATVQIIVTEQPNGTITAPTGDQVIATGSQVTFSSSATDAENNTPFSFAWDFNGGAANSSDQNPGAVQFDTPGTYSVALTVTDSLGAVDQSPDRVQIRVTDAPETTIDSPAADINIAVGGSVTFNGTATDPDGNTPLAYLWDFNGVATNSTLEDPGPITFNTVGTYTITFTATDALGIPDATPATVQVRVTDPPNSTILTPAGTTTIASGGRVNFTGQGTDPDNNTPLTYTWDFGGGATNSTDQNPGDVTFNTSGTYTVSLTAVDALGIADPTPAMVQIRVSDPPNGTITAPSGDVSINVGDTVTFAADVTDPDNHRPFSYLWDFGGGAANSTAQNPGTIRFNSAGVFTVTFTATDALGIADPTPATLTVNVGDDPNGTILTPTENVVLGVGETVNFTGEGSDPSGNLPLTYLWDFDGGAPNSTDQNPGDVTFNSIGIYQTRFIVTNALDLADPTPPTRTITVGARPDGVIDTPATNQIIATGDAVNFTATVSDSDNNTPFSYLWDFDGGSADITVEDAGSVTFNNAGVYQVAFTATDALGLADLSPDTVQITVSTPPVGTITGPAENVFIGPGETVTFTGTSEDADGHTPITHLWNFDGQATNSTQQSPGAITFPNEGIFTVSYTATDSLGIADPTPATVQVTVAQRPESTIVEPAGPVTIAAGGTVSFIGNGNDANGNTPLRWLWHFDGAAPDSSLQSPGPVRFENVGTYRVTFTVTNNLGLADATPAEVVVNVTEAPNGTIDTPTERVVGVLPGERVNFTGTGIDPDNNTPLTFLWDFDGGAPNSTQRNPGNVQFDTAGVYTVRFTVTDGLGIADPTPAEVIVVVGNEVNGFIDKPVSSAVINPGREVEFAGTGADPNNQTPLTYLWTFDGAAPDSTQEDPGLIAFNDAGVFQITFTVTNNVAVSDETPPTRTIIVNDAPTGRIDAPTSDLTIAAGQSVTFAGSAEDPNTESGLDPDTNLNFLWDFDGGAPDSTEEDPGAVVFAEPGIFDVTLTITDSRGATDPTLHTVRVVVGAAPDGTIDTPEEPIGGGPVLVNLGESLNFTGTGEDPQDQNGLTFLWDFDGAAPNSTEEDPGSITFDQDVANPLLQHTISFTVTNALGLADPIPATRTVVVNRPPTQATLTMSLADNDLEGRATPVVVDRDAADLGLHTFEILTQPAVGTVVLDGSTFVYTPVLGQRDVYTFDYRITDPGGFTLDQTGEITVFSSARIIELIASWPNPPIIDCLLPDDLDCRDIDTLVELINNPDTGKTEKTDPTLVFMPGSGNAAKRDMHWAQLAELGYEQETVENLLSDHVDFGQIVALEDFLGLEELLPTRQTTWVVRQGAGEQINRAHWPTDWTSTQAIQLKSGAVWSDCFETTVAQSWLALWVPQDALGTLEIDAAKVSLRWYALQDGALEPLTDCGPDEASQTGLNLADHRGRFIYVEVTQEETAGGATLRLHRR</sequence>
<evidence type="ECO:0000313" key="3">
    <source>
        <dbReference type="Proteomes" id="UP000664417"/>
    </source>
</evidence>
<feature type="domain" description="PKD" evidence="1">
    <location>
        <begin position="1258"/>
        <end position="1318"/>
    </location>
</feature>
<keyword evidence="3" id="KW-1185">Reference proteome</keyword>
<dbReference type="Gene3D" id="2.60.40.10">
    <property type="entry name" value="Immunoglobulins"/>
    <property type="match status" value="28"/>
</dbReference>
<feature type="domain" description="PKD" evidence="1">
    <location>
        <begin position="62"/>
        <end position="129"/>
    </location>
</feature>
<feature type="domain" description="PKD" evidence="1">
    <location>
        <begin position="2451"/>
        <end position="2512"/>
    </location>
</feature>
<dbReference type="InterPro" id="IPR035986">
    <property type="entry name" value="PKD_dom_sf"/>
</dbReference>
<dbReference type="SMART" id="SM00089">
    <property type="entry name" value="PKD"/>
    <property type="match status" value="26"/>
</dbReference>
<feature type="domain" description="PKD" evidence="1">
    <location>
        <begin position="1051"/>
        <end position="1141"/>
    </location>
</feature>
<accession>A0A8J7QCH5</accession>
<dbReference type="Pfam" id="PF18911">
    <property type="entry name" value="PKD_4"/>
    <property type="match status" value="22"/>
</dbReference>
<feature type="domain" description="PKD" evidence="1">
    <location>
        <begin position="717"/>
        <end position="777"/>
    </location>
</feature>
<feature type="domain" description="PKD" evidence="1">
    <location>
        <begin position="782"/>
        <end position="868"/>
    </location>
</feature>
<name>A0A8J7QCH5_9BACT</name>
<proteinExistence type="predicted"/>
<feature type="domain" description="PKD" evidence="1">
    <location>
        <begin position="2264"/>
        <end position="2324"/>
    </location>
</feature>
<organism evidence="2 3">
    <name type="scientific">Acanthopleuribacter pedis</name>
    <dbReference type="NCBI Taxonomy" id="442870"/>
    <lineage>
        <taxon>Bacteria</taxon>
        <taxon>Pseudomonadati</taxon>
        <taxon>Acidobacteriota</taxon>
        <taxon>Holophagae</taxon>
        <taxon>Acanthopleuribacterales</taxon>
        <taxon>Acanthopleuribacteraceae</taxon>
        <taxon>Acanthopleuribacter</taxon>
    </lineage>
</organism>
<dbReference type="Pfam" id="PF00801">
    <property type="entry name" value="PKD"/>
    <property type="match status" value="2"/>
</dbReference>
<dbReference type="PROSITE" id="PS50093">
    <property type="entry name" value="PKD"/>
    <property type="match status" value="23"/>
</dbReference>
<dbReference type="InterPro" id="IPR022409">
    <property type="entry name" value="PKD/Chitinase_dom"/>
</dbReference>
<feature type="domain" description="PKD" evidence="1">
    <location>
        <begin position="1966"/>
        <end position="2052"/>
    </location>
</feature>
<dbReference type="Proteomes" id="UP000664417">
    <property type="component" value="Unassembled WGS sequence"/>
</dbReference>
<gene>
    <name evidence="2" type="ORF">J3U88_32225</name>
</gene>
<feature type="domain" description="PKD" evidence="1">
    <location>
        <begin position="1447"/>
        <end position="1506"/>
    </location>
</feature>
<evidence type="ECO:0000259" key="1">
    <source>
        <dbReference type="PROSITE" id="PS50093"/>
    </source>
</evidence>
<feature type="domain" description="PKD" evidence="1">
    <location>
        <begin position="1511"/>
        <end position="1597"/>
    </location>
</feature>
<dbReference type="SUPFAM" id="SSF49299">
    <property type="entry name" value="PKD domain"/>
    <property type="match status" value="27"/>
</dbReference>
<reference evidence="2" key="1">
    <citation type="submission" date="2021-03" db="EMBL/GenBank/DDBJ databases">
        <authorList>
            <person name="Wang G."/>
        </authorList>
    </citation>
    <scope>NUCLEOTIDE SEQUENCE</scope>
    <source>
        <strain evidence="2">KCTC 12899</strain>
    </source>
</reference>
<dbReference type="RefSeq" id="WP_207863159.1">
    <property type="nucleotide sequence ID" value="NZ_JAFREP010000052.1"/>
</dbReference>
<feature type="domain" description="PKD" evidence="1">
    <location>
        <begin position="1693"/>
        <end position="1761"/>
    </location>
</feature>
<evidence type="ECO:0000313" key="2">
    <source>
        <dbReference type="EMBL" id="MBO1323176.1"/>
    </source>
</evidence>
<feature type="domain" description="PKD" evidence="1">
    <location>
        <begin position="1784"/>
        <end position="1852"/>
    </location>
</feature>
<feature type="domain" description="PKD" evidence="1">
    <location>
        <begin position="873"/>
        <end position="959"/>
    </location>
</feature>
<feature type="domain" description="PKD" evidence="1">
    <location>
        <begin position="139"/>
        <end position="225"/>
    </location>
</feature>
<dbReference type="CDD" id="cd00146">
    <property type="entry name" value="PKD"/>
    <property type="match status" value="20"/>
</dbReference>
<feature type="domain" description="PKD" evidence="1">
    <location>
        <begin position="1602"/>
        <end position="1688"/>
    </location>
</feature>
<protein>
    <submittedName>
        <fullName evidence="2">PKD domain-containing protein</fullName>
    </submittedName>
</protein>
<feature type="domain" description="PKD" evidence="1">
    <location>
        <begin position="226"/>
        <end position="316"/>
    </location>
</feature>